<protein>
    <submittedName>
        <fullName evidence="2">Uncharacterized LOC100181541</fullName>
    </submittedName>
</protein>
<keyword evidence="1" id="KW-0472">Membrane</keyword>
<dbReference type="RefSeq" id="XP_002127030.1">
    <property type="nucleotide sequence ID" value="XM_002126994.3"/>
</dbReference>
<dbReference type="HOGENOM" id="CLU_1244972_0_0_1"/>
<dbReference type="Ensembl" id="ENSCINT00000034732.1">
    <property type="protein sequence ID" value="ENSCINP00000032791.1"/>
    <property type="gene ID" value="ENSCING00000019233.1"/>
</dbReference>
<feature type="transmembrane region" description="Helical" evidence="1">
    <location>
        <begin position="94"/>
        <end position="117"/>
    </location>
</feature>
<proteinExistence type="predicted"/>
<accession>H2XT07</accession>
<dbReference type="InParanoid" id="H2XT07"/>
<name>H2XT07_CIOIN</name>
<dbReference type="GeneID" id="100181541"/>
<evidence type="ECO:0000256" key="1">
    <source>
        <dbReference type="SAM" id="Phobius"/>
    </source>
</evidence>
<keyword evidence="1" id="KW-1133">Transmembrane helix</keyword>
<keyword evidence="1" id="KW-0812">Transmembrane</keyword>
<reference evidence="3" key="1">
    <citation type="journal article" date="2002" name="Science">
        <title>The draft genome of Ciona intestinalis: insights into chordate and vertebrate origins.</title>
        <authorList>
            <person name="Dehal P."/>
            <person name="Satou Y."/>
            <person name="Campbell R.K."/>
            <person name="Chapman J."/>
            <person name="Degnan B."/>
            <person name="De Tomaso A."/>
            <person name="Davidson B."/>
            <person name="Di Gregorio A."/>
            <person name="Gelpke M."/>
            <person name="Goodstein D.M."/>
            <person name="Harafuji N."/>
            <person name="Hastings K.E."/>
            <person name="Ho I."/>
            <person name="Hotta K."/>
            <person name="Huang W."/>
            <person name="Kawashima T."/>
            <person name="Lemaire P."/>
            <person name="Martinez D."/>
            <person name="Meinertzhagen I.A."/>
            <person name="Necula S."/>
            <person name="Nonaka M."/>
            <person name="Putnam N."/>
            <person name="Rash S."/>
            <person name="Saiga H."/>
            <person name="Satake M."/>
            <person name="Terry A."/>
            <person name="Yamada L."/>
            <person name="Wang H.G."/>
            <person name="Awazu S."/>
            <person name="Azumi K."/>
            <person name="Boore J."/>
            <person name="Branno M."/>
            <person name="Chin-Bow S."/>
            <person name="DeSantis R."/>
            <person name="Doyle S."/>
            <person name="Francino P."/>
            <person name="Keys D.N."/>
            <person name="Haga S."/>
            <person name="Hayashi H."/>
            <person name="Hino K."/>
            <person name="Imai K.S."/>
            <person name="Inaba K."/>
            <person name="Kano S."/>
            <person name="Kobayashi K."/>
            <person name="Kobayashi M."/>
            <person name="Lee B.I."/>
            <person name="Makabe K.W."/>
            <person name="Manohar C."/>
            <person name="Matassi G."/>
            <person name="Medina M."/>
            <person name="Mochizuki Y."/>
            <person name="Mount S."/>
            <person name="Morishita T."/>
            <person name="Miura S."/>
            <person name="Nakayama A."/>
            <person name="Nishizaka S."/>
            <person name="Nomoto H."/>
            <person name="Ohta F."/>
            <person name="Oishi K."/>
            <person name="Rigoutsos I."/>
            <person name="Sano M."/>
            <person name="Sasaki A."/>
            <person name="Sasakura Y."/>
            <person name="Shoguchi E."/>
            <person name="Shin-i T."/>
            <person name="Spagnuolo A."/>
            <person name="Stainier D."/>
            <person name="Suzuki M.M."/>
            <person name="Tassy O."/>
            <person name="Takatori N."/>
            <person name="Tokuoka M."/>
            <person name="Yagi K."/>
            <person name="Yoshizaki F."/>
            <person name="Wada S."/>
            <person name="Zhang C."/>
            <person name="Hyatt P.D."/>
            <person name="Larimer F."/>
            <person name="Detter C."/>
            <person name="Doggett N."/>
            <person name="Glavina T."/>
            <person name="Hawkins T."/>
            <person name="Richardson P."/>
            <person name="Lucas S."/>
            <person name="Kohara Y."/>
            <person name="Levine M."/>
            <person name="Satoh N."/>
            <person name="Rokhsar D.S."/>
        </authorList>
    </citation>
    <scope>NUCLEOTIDE SEQUENCE [LARGE SCALE GENOMIC DNA]</scope>
</reference>
<sequence length="222" mass="24133">MEEGQPQIYLPQSVINPRIGRKYSKYYNLTGWSQILIGFLSILFASIALGLDSQNNFNILDTGSGIWCSVFFIGSGVLGILAGGQPEFTQINRAMFGAMASTIFGIMMFAIEIASAASYNPNLSIVSNPTVGGAITALHSILVLLAFSEVVVALSQLYYCYGIVYNKFYTGSAGRSNLYTTTGQLEQRIAEENTYDEIQISNISGANGINYQEGNDSVVLFY</sequence>
<accession>A0A1W2WG23</accession>
<dbReference type="GeneTree" id="ENSGT00730000114214"/>
<gene>
    <name evidence="2" type="primary">LOC100181541</name>
</gene>
<feature type="transmembrane region" description="Helical" evidence="1">
    <location>
        <begin position="63"/>
        <end position="82"/>
    </location>
</feature>
<organism evidence="2 3">
    <name type="scientific">Ciona intestinalis</name>
    <name type="common">Transparent sea squirt</name>
    <name type="synonym">Ascidia intestinalis</name>
    <dbReference type="NCBI Taxonomy" id="7719"/>
    <lineage>
        <taxon>Eukaryota</taxon>
        <taxon>Metazoa</taxon>
        <taxon>Chordata</taxon>
        <taxon>Tunicata</taxon>
        <taxon>Ascidiacea</taxon>
        <taxon>Phlebobranchia</taxon>
        <taxon>Cionidae</taxon>
        <taxon>Ciona</taxon>
    </lineage>
</organism>
<dbReference type="PANTHER" id="PTHR23320:SF165">
    <property type="entry name" value="MARVEL DOMAIN-CONTAINING PROTEIN"/>
    <property type="match status" value="1"/>
</dbReference>
<dbReference type="Proteomes" id="UP000008144">
    <property type="component" value="Unassembled WGS sequence"/>
</dbReference>
<dbReference type="InterPro" id="IPR030417">
    <property type="entry name" value="MS4A"/>
</dbReference>
<evidence type="ECO:0000313" key="3">
    <source>
        <dbReference type="Proteomes" id="UP000008144"/>
    </source>
</evidence>
<reference evidence="2" key="2">
    <citation type="submission" date="2025-08" db="UniProtKB">
        <authorList>
            <consortium name="Ensembl"/>
        </authorList>
    </citation>
    <scope>IDENTIFICATION</scope>
</reference>
<dbReference type="AlphaFoldDB" id="H2XT07"/>
<feature type="transmembrane region" description="Helical" evidence="1">
    <location>
        <begin position="137"/>
        <end position="159"/>
    </location>
</feature>
<evidence type="ECO:0000313" key="2">
    <source>
        <dbReference type="Ensembl" id="ENSCINP00000032791.1"/>
    </source>
</evidence>
<keyword evidence="3" id="KW-1185">Reference proteome</keyword>
<dbReference type="PANTHER" id="PTHR23320">
    <property type="entry name" value="MEMBRANE-SPANNING 4-DOMAINS SUBFAMILY A MS4A -RELATED"/>
    <property type="match status" value="1"/>
</dbReference>
<dbReference type="KEGG" id="cin:100181541"/>
<reference evidence="2" key="3">
    <citation type="submission" date="2025-09" db="UniProtKB">
        <authorList>
            <consortium name="Ensembl"/>
        </authorList>
    </citation>
    <scope>IDENTIFICATION</scope>
</reference>
<feature type="transmembrane region" description="Helical" evidence="1">
    <location>
        <begin position="26"/>
        <end position="51"/>
    </location>
</feature>